<dbReference type="InterPro" id="IPR007655">
    <property type="entry name" value="Slam_C"/>
</dbReference>
<dbReference type="AlphaFoldDB" id="A3U0X2"/>
<dbReference type="STRING" id="252305.OB2597_20061"/>
<organism evidence="2 3">
    <name type="scientific">Pseudooceanicola batsensis (strain ATCC BAA-863 / DSM 15984 / KCTC 12145 / HTCC2597)</name>
    <name type="common">Oceanicola batsensis</name>
    <dbReference type="NCBI Taxonomy" id="252305"/>
    <lineage>
        <taxon>Bacteria</taxon>
        <taxon>Pseudomonadati</taxon>
        <taxon>Pseudomonadota</taxon>
        <taxon>Alphaproteobacteria</taxon>
        <taxon>Rhodobacterales</taxon>
        <taxon>Paracoccaceae</taxon>
        <taxon>Pseudooceanicola</taxon>
    </lineage>
</organism>
<dbReference type="Proteomes" id="UP000004318">
    <property type="component" value="Unassembled WGS sequence"/>
</dbReference>
<feature type="domain" description="Surface lipoprotein assembly modifier C-terminal" evidence="1">
    <location>
        <begin position="88"/>
        <end position="370"/>
    </location>
</feature>
<evidence type="ECO:0000259" key="1">
    <source>
        <dbReference type="Pfam" id="PF04575"/>
    </source>
</evidence>
<accession>A3U0X2</accession>
<dbReference type="InterPro" id="IPR011990">
    <property type="entry name" value="TPR-like_helical_dom_sf"/>
</dbReference>
<proteinExistence type="predicted"/>
<protein>
    <recommendedName>
        <fullName evidence="1">Surface lipoprotein assembly modifier C-terminal domain-containing protein</fullName>
    </recommendedName>
</protein>
<dbReference type="Gene3D" id="1.25.40.10">
    <property type="entry name" value="Tetratricopeptide repeat domain"/>
    <property type="match status" value="1"/>
</dbReference>
<sequence>MWGQATILRQLGRTDLALPLLERLVARRPDVARFRIALAEVLVDAGQTERARLHLDESLGGIASDVDQSRARKLLTALDTKKTFSGHFNLSFVPSTNAAQQTNSRTVTIGGRDFVIADSARKSPAIGLALDLGVQAVPQIGPRTRLRFGLSADARVFDDRARDDLTLRAEVALRYEPTPSLALEVGTTYTRRWLDGTGYSRAPGLFFGVSAYPDAQSRLQVVASLDELRHETATGLDGQRWLAAVSYTRAVTPQLQLRASLGAEHMGAAAPSSAYRAFWSGIGMSYYFRGGLRLGADASLRRASYNGVSPLFGKQRRDTQFRASIEASHSRFNLSGFAPVMGVDYTRRAANITVYSYDEFSARVGLTKRF</sequence>
<dbReference type="Pfam" id="PF04575">
    <property type="entry name" value="SlipAM"/>
    <property type="match status" value="1"/>
</dbReference>
<keyword evidence="3" id="KW-1185">Reference proteome</keyword>
<dbReference type="HOGENOM" id="CLU_717423_0_0_5"/>
<dbReference type="SUPFAM" id="SSF56935">
    <property type="entry name" value="Porins"/>
    <property type="match status" value="1"/>
</dbReference>
<dbReference type="EMBL" id="AAMO01000008">
    <property type="protein sequence ID" value="EAQ02413.1"/>
    <property type="molecule type" value="Genomic_DNA"/>
</dbReference>
<comment type="caution">
    <text evidence="2">The sequence shown here is derived from an EMBL/GenBank/DDBJ whole genome shotgun (WGS) entry which is preliminary data.</text>
</comment>
<dbReference type="SUPFAM" id="SSF48452">
    <property type="entry name" value="TPR-like"/>
    <property type="match status" value="1"/>
</dbReference>
<gene>
    <name evidence="2" type="ORF">OB2597_20061</name>
</gene>
<evidence type="ECO:0000313" key="2">
    <source>
        <dbReference type="EMBL" id="EAQ02413.1"/>
    </source>
</evidence>
<dbReference type="Pfam" id="PF13432">
    <property type="entry name" value="TPR_16"/>
    <property type="match status" value="1"/>
</dbReference>
<name>A3U0X2_PSEBH</name>
<evidence type="ECO:0000313" key="3">
    <source>
        <dbReference type="Proteomes" id="UP000004318"/>
    </source>
</evidence>
<reference evidence="2 3" key="1">
    <citation type="journal article" date="2010" name="J. Bacteriol.">
        <title>Genome sequences of Oceanicola granulosus HTCC2516(T) and Oceanicola batsensis HTCC2597(TDelta).</title>
        <authorList>
            <person name="Thrash J.C."/>
            <person name="Cho J.C."/>
            <person name="Vergin K.L."/>
            <person name="Giovannoni S.J."/>
        </authorList>
    </citation>
    <scope>NUCLEOTIDE SEQUENCE [LARGE SCALE GENOMIC DNA]</scope>
    <source>
        <strain evidence="3">ATCC BAA-863 / DSM 15984 / KCTC 12145 / HTCC2597</strain>
    </source>
</reference>